<comment type="caution">
    <text evidence="2">The sequence shown here is derived from an EMBL/GenBank/DDBJ whole genome shotgun (WGS) entry which is preliminary data.</text>
</comment>
<name>A0A7K3MAL8_9ACTN</name>
<dbReference type="GO" id="GO:0003677">
    <property type="term" value="F:DNA binding"/>
    <property type="evidence" value="ECO:0007669"/>
    <property type="project" value="InterPro"/>
</dbReference>
<dbReference type="Pfam" id="PF01381">
    <property type="entry name" value="HTH_3"/>
    <property type="match status" value="1"/>
</dbReference>
<dbReference type="CDD" id="cd00093">
    <property type="entry name" value="HTH_XRE"/>
    <property type="match status" value="1"/>
</dbReference>
<evidence type="ECO:0000313" key="2">
    <source>
        <dbReference type="EMBL" id="NDL59428.1"/>
    </source>
</evidence>
<dbReference type="SMART" id="SM00530">
    <property type="entry name" value="HTH_XRE"/>
    <property type="match status" value="1"/>
</dbReference>
<dbReference type="Proteomes" id="UP000460435">
    <property type="component" value="Unassembled WGS sequence"/>
</dbReference>
<reference evidence="2 3" key="1">
    <citation type="submission" date="2019-11" db="EMBL/GenBank/DDBJ databases">
        <authorList>
            <person name="Li X.-J."/>
            <person name="Feng X.-M."/>
        </authorList>
    </citation>
    <scope>NUCLEOTIDE SEQUENCE [LARGE SCALE GENOMIC DNA]</scope>
    <source>
        <strain evidence="2 3">XMNu-373</strain>
    </source>
</reference>
<proteinExistence type="predicted"/>
<feature type="domain" description="HTH cro/C1-type" evidence="1">
    <location>
        <begin position="23"/>
        <end position="82"/>
    </location>
</feature>
<keyword evidence="3" id="KW-1185">Reference proteome</keyword>
<dbReference type="EMBL" id="WLZY01000007">
    <property type="protein sequence ID" value="NDL59428.1"/>
    <property type="molecule type" value="Genomic_DNA"/>
</dbReference>
<dbReference type="Gene3D" id="1.10.260.40">
    <property type="entry name" value="lambda repressor-like DNA-binding domains"/>
    <property type="match status" value="1"/>
</dbReference>
<sequence length="112" mass="12348">MMRRAHSYSPSAVQTARVLGLEIARARRAQRMSQVELAERAGISENTLRSVERGAPTVAVGIVFEVARLVGLDLLGVQPSDLSDIEARSRERLALLPARVRPRPGEEIDDDF</sequence>
<dbReference type="AlphaFoldDB" id="A0A7K3MAL8"/>
<organism evidence="2 3">
    <name type="scientific">Phytoactinopolyspora mesophila</name>
    <dbReference type="NCBI Taxonomy" id="2650750"/>
    <lineage>
        <taxon>Bacteria</taxon>
        <taxon>Bacillati</taxon>
        <taxon>Actinomycetota</taxon>
        <taxon>Actinomycetes</taxon>
        <taxon>Jiangellales</taxon>
        <taxon>Jiangellaceae</taxon>
        <taxon>Phytoactinopolyspora</taxon>
    </lineage>
</organism>
<protein>
    <submittedName>
        <fullName evidence="2">Helix-turn-helix domain-containing protein</fullName>
    </submittedName>
</protein>
<dbReference type="SUPFAM" id="SSF47413">
    <property type="entry name" value="lambda repressor-like DNA-binding domains"/>
    <property type="match status" value="1"/>
</dbReference>
<accession>A0A7K3MAL8</accession>
<dbReference type="PROSITE" id="PS50943">
    <property type="entry name" value="HTH_CROC1"/>
    <property type="match status" value="1"/>
</dbReference>
<gene>
    <name evidence="2" type="ORF">F7O44_20355</name>
</gene>
<dbReference type="InterPro" id="IPR001387">
    <property type="entry name" value="Cro/C1-type_HTH"/>
</dbReference>
<evidence type="ECO:0000259" key="1">
    <source>
        <dbReference type="PROSITE" id="PS50943"/>
    </source>
</evidence>
<dbReference type="InterPro" id="IPR010982">
    <property type="entry name" value="Lambda_DNA-bd_dom_sf"/>
</dbReference>
<evidence type="ECO:0000313" key="3">
    <source>
        <dbReference type="Proteomes" id="UP000460435"/>
    </source>
</evidence>